<reference evidence="2" key="1">
    <citation type="journal article" date="2021" name="Genome Biol. Evol.">
        <title>The assembled and annotated genome of the fairy-ring fungus Marasmius oreades.</title>
        <authorList>
            <person name="Hiltunen M."/>
            <person name="Ament-Velasquez S.L."/>
            <person name="Johannesson H."/>
        </authorList>
    </citation>
    <scope>NUCLEOTIDE SEQUENCE</scope>
    <source>
        <strain evidence="2">03SP1</strain>
    </source>
</reference>
<dbReference type="OrthoDB" id="2921803at2759"/>
<proteinExistence type="predicted"/>
<dbReference type="InterPro" id="IPR001810">
    <property type="entry name" value="F-box_dom"/>
</dbReference>
<evidence type="ECO:0000259" key="1">
    <source>
        <dbReference type="Pfam" id="PF00646"/>
    </source>
</evidence>
<name>A0A9P7UN81_9AGAR</name>
<sequence length="417" mass="48439">MSAKPVFLRLPVELLDHIVKFCNDKATLSTIRLVCESWESLAQPLLFDRTCIKPKPFNSPCESILSQDDSVIARRIRHIMFEDDKAVGLGPGVLLRYYLGVVNRLKEKGVSGDLRSLGLIFYTFDDVLFDKSAPTFFTSLTSSFSNIVELNLWFCNENLEEFIRFMCSFPRLEILGVKFDAWLECSEKTSESLAIVKCTLPESLKSFHCAHPFAHNSIAYFLEWVASHPPRSVEELSVLWTRTLNLEDYSRFCCKTLRHLLLNFRISGVYNTGIQDDSIRCDLSQLDVLEILTVNFDSNYEFEEMHFMLDTLKSRRFRRIEFIIEPTPFEHSHMWADDGQWEELDEVLAGSDKFVGVMVEIQVMASYVLFMDAEEQIRKILRRCHSQGRLSVIPFYKDGPKEWSVIERWRRVDRGAD</sequence>
<gene>
    <name evidence="2" type="ORF">E1B28_012004</name>
</gene>
<dbReference type="Proteomes" id="UP001049176">
    <property type="component" value="Chromosome 8"/>
</dbReference>
<protein>
    <recommendedName>
        <fullName evidence="1">F-box domain-containing protein</fullName>
    </recommendedName>
</protein>
<feature type="domain" description="F-box" evidence="1">
    <location>
        <begin position="7"/>
        <end position="43"/>
    </location>
</feature>
<dbReference type="Pfam" id="PF00646">
    <property type="entry name" value="F-box"/>
    <property type="match status" value="1"/>
</dbReference>
<comment type="caution">
    <text evidence="2">The sequence shown here is derived from an EMBL/GenBank/DDBJ whole genome shotgun (WGS) entry which is preliminary data.</text>
</comment>
<dbReference type="EMBL" id="CM032188">
    <property type="protein sequence ID" value="KAG7087963.1"/>
    <property type="molecule type" value="Genomic_DNA"/>
</dbReference>
<dbReference type="KEGG" id="more:E1B28_012004"/>
<evidence type="ECO:0000313" key="2">
    <source>
        <dbReference type="EMBL" id="KAG7087963.1"/>
    </source>
</evidence>
<dbReference type="GeneID" id="66081079"/>
<dbReference type="Gene3D" id="3.80.10.10">
    <property type="entry name" value="Ribonuclease Inhibitor"/>
    <property type="match status" value="1"/>
</dbReference>
<evidence type="ECO:0000313" key="3">
    <source>
        <dbReference type="Proteomes" id="UP001049176"/>
    </source>
</evidence>
<dbReference type="InterPro" id="IPR032675">
    <property type="entry name" value="LRR_dom_sf"/>
</dbReference>
<keyword evidence="3" id="KW-1185">Reference proteome</keyword>
<dbReference type="AlphaFoldDB" id="A0A9P7UN81"/>
<organism evidence="2 3">
    <name type="scientific">Marasmius oreades</name>
    <name type="common">fairy-ring Marasmius</name>
    <dbReference type="NCBI Taxonomy" id="181124"/>
    <lineage>
        <taxon>Eukaryota</taxon>
        <taxon>Fungi</taxon>
        <taxon>Dikarya</taxon>
        <taxon>Basidiomycota</taxon>
        <taxon>Agaricomycotina</taxon>
        <taxon>Agaricomycetes</taxon>
        <taxon>Agaricomycetidae</taxon>
        <taxon>Agaricales</taxon>
        <taxon>Marasmiineae</taxon>
        <taxon>Marasmiaceae</taxon>
        <taxon>Marasmius</taxon>
    </lineage>
</organism>
<accession>A0A9P7UN81</accession>
<dbReference type="RefSeq" id="XP_043004434.1">
    <property type="nucleotide sequence ID" value="XM_043157068.1"/>
</dbReference>
<dbReference type="SUPFAM" id="SSF52047">
    <property type="entry name" value="RNI-like"/>
    <property type="match status" value="1"/>
</dbReference>